<dbReference type="InterPro" id="IPR044713">
    <property type="entry name" value="DNJA1/2-like"/>
</dbReference>
<dbReference type="AlphaFoldDB" id="A0A0A9XBM3"/>
<dbReference type="SUPFAM" id="SSF49493">
    <property type="entry name" value="HSP40/DnaJ peptide-binding domain"/>
    <property type="match status" value="1"/>
</dbReference>
<organism evidence="2">
    <name type="scientific">Lygus hesperus</name>
    <name type="common">Western plant bug</name>
    <dbReference type="NCBI Taxonomy" id="30085"/>
    <lineage>
        <taxon>Eukaryota</taxon>
        <taxon>Metazoa</taxon>
        <taxon>Ecdysozoa</taxon>
        <taxon>Arthropoda</taxon>
        <taxon>Hexapoda</taxon>
        <taxon>Insecta</taxon>
        <taxon>Pterygota</taxon>
        <taxon>Neoptera</taxon>
        <taxon>Paraneoptera</taxon>
        <taxon>Hemiptera</taxon>
        <taxon>Heteroptera</taxon>
        <taxon>Panheteroptera</taxon>
        <taxon>Cimicomorpha</taxon>
        <taxon>Miridae</taxon>
        <taxon>Mirini</taxon>
        <taxon>Lygus</taxon>
    </lineage>
</organism>
<dbReference type="GO" id="GO:0051082">
    <property type="term" value="F:unfolded protein binding"/>
    <property type="evidence" value="ECO:0007669"/>
    <property type="project" value="InterPro"/>
</dbReference>
<reference evidence="2" key="1">
    <citation type="journal article" date="2014" name="PLoS ONE">
        <title>Transcriptome-Based Identification of ABC Transporters in the Western Tarnished Plant Bug Lygus hesperus.</title>
        <authorList>
            <person name="Hull J.J."/>
            <person name="Chaney K."/>
            <person name="Geib S.M."/>
            <person name="Fabrick J.A."/>
            <person name="Brent C.S."/>
            <person name="Walsh D."/>
            <person name="Lavine L.C."/>
        </authorList>
    </citation>
    <scope>NUCLEOTIDE SEQUENCE</scope>
</reference>
<sequence length="174" mass="19863">MIQQMQMRCDMCKGRRKIISRTCEACGGSKVELSAHSVELVIERGMKEDDAIEYEEQWDITHSATIPGTIVFRVSTVEHATFVRDDNDLHTTISITLKEALLGFQRTLRALDDHDIHVKRTSITKPGSIIRIANEGMPIRDTVSEFGNLHIKVVVIFPQQLNSYQRTEIRRLLT</sequence>
<dbReference type="InterPro" id="IPR036410">
    <property type="entry name" value="HSP_DnaJ_Cys-rich_dom_sf"/>
</dbReference>
<dbReference type="Pfam" id="PF01556">
    <property type="entry name" value="DnaJ_C"/>
    <property type="match status" value="1"/>
</dbReference>
<evidence type="ECO:0000259" key="1">
    <source>
        <dbReference type="Pfam" id="PF01556"/>
    </source>
</evidence>
<dbReference type="PANTHER" id="PTHR43888">
    <property type="entry name" value="DNAJ-LIKE-2, ISOFORM A-RELATED"/>
    <property type="match status" value="1"/>
</dbReference>
<dbReference type="Gene3D" id="2.60.260.20">
    <property type="entry name" value="Urease metallochaperone UreE, N-terminal domain"/>
    <property type="match status" value="2"/>
</dbReference>
<dbReference type="FunFam" id="2.60.260.20:FF:000013">
    <property type="entry name" value="DnaJ subfamily B member 11"/>
    <property type="match status" value="1"/>
</dbReference>
<reference evidence="2" key="2">
    <citation type="submission" date="2014-07" db="EMBL/GenBank/DDBJ databases">
        <authorList>
            <person name="Hull J."/>
        </authorList>
    </citation>
    <scope>NUCLEOTIDE SEQUENCE</scope>
</reference>
<dbReference type="InterPro" id="IPR008971">
    <property type="entry name" value="HSP40/DnaJ_pept-bd"/>
</dbReference>
<gene>
    <name evidence="2" type="ORF">CM83_100128</name>
</gene>
<name>A0A0A9XBM3_LYGHE</name>
<dbReference type="InterPro" id="IPR002939">
    <property type="entry name" value="DnaJ_C"/>
</dbReference>
<protein>
    <recommendedName>
        <fullName evidence="1">Chaperone DnaJ C-terminal domain-containing protein</fullName>
    </recommendedName>
</protein>
<dbReference type="EMBL" id="GBHO01029109">
    <property type="protein sequence ID" value="JAG14495.1"/>
    <property type="molecule type" value="Transcribed_RNA"/>
</dbReference>
<feature type="domain" description="Chaperone DnaJ C-terminal" evidence="1">
    <location>
        <begin position="26"/>
        <end position="158"/>
    </location>
</feature>
<evidence type="ECO:0000313" key="2">
    <source>
        <dbReference type="EMBL" id="JAG14495.1"/>
    </source>
</evidence>
<dbReference type="CDD" id="cd10747">
    <property type="entry name" value="DnaJ_C"/>
    <property type="match status" value="1"/>
</dbReference>
<dbReference type="SUPFAM" id="SSF57938">
    <property type="entry name" value="DnaJ/Hsp40 cysteine-rich domain"/>
    <property type="match status" value="1"/>
</dbReference>
<dbReference type="GO" id="GO:0006457">
    <property type="term" value="P:protein folding"/>
    <property type="evidence" value="ECO:0007669"/>
    <property type="project" value="InterPro"/>
</dbReference>
<accession>A0A0A9XBM3</accession>
<proteinExistence type="predicted"/>
<dbReference type="GO" id="GO:0030544">
    <property type="term" value="F:Hsp70 protein binding"/>
    <property type="evidence" value="ECO:0007669"/>
    <property type="project" value="InterPro"/>
</dbReference>